<keyword evidence="2" id="KW-0813">Transport</keyword>
<dbReference type="Pfam" id="PF25954">
    <property type="entry name" value="Beta-barrel_RND_2"/>
    <property type="match status" value="1"/>
</dbReference>
<feature type="signal peptide" evidence="3">
    <location>
        <begin position="1"/>
        <end position="16"/>
    </location>
</feature>
<organism evidence="6 7">
    <name type="scientific">Sulfurimonas hongkongensis</name>
    <dbReference type="NCBI Taxonomy" id="1172190"/>
    <lineage>
        <taxon>Bacteria</taxon>
        <taxon>Pseudomonadati</taxon>
        <taxon>Campylobacterota</taxon>
        <taxon>Epsilonproteobacteria</taxon>
        <taxon>Campylobacterales</taxon>
        <taxon>Sulfurimonadaceae</taxon>
        <taxon>Sulfurimonas</taxon>
    </lineage>
</organism>
<dbReference type="GO" id="GO:0046914">
    <property type="term" value="F:transition metal ion binding"/>
    <property type="evidence" value="ECO:0007669"/>
    <property type="project" value="TreeGrafter"/>
</dbReference>
<feature type="domain" description="CusB-like beta-barrel" evidence="5">
    <location>
        <begin position="166"/>
        <end position="240"/>
    </location>
</feature>
<evidence type="ECO:0000256" key="2">
    <source>
        <dbReference type="ARBA" id="ARBA00022448"/>
    </source>
</evidence>
<dbReference type="Proteomes" id="UP000015520">
    <property type="component" value="Unassembled WGS sequence"/>
</dbReference>
<keyword evidence="7" id="KW-1185">Reference proteome</keyword>
<dbReference type="AlphaFoldDB" id="T0JBC7"/>
<evidence type="ECO:0000313" key="7">
    <source>
        <dbReference type="Proteomes" id="UP000015520"/>
    </source>
</evidence>
<dbReference type="InterPro" id="IPR058792">
    <property type="entry name" value="Beta-barrel_RND_2"/>
</dbReference>
<dbReference type="PATRIC" id="fig|1172190.3.peg.1698"/>
<dbReference type="STRING" id="1172190.M947_08825"/>
<dbReference type="SUPFAM" id="SSF111369">
    <property type="entry name" value="HlyD-like secretion proteins"/>
    <property type="match status" value="1"/>
</dbReference>
<dbReference type="GO" id="GO:0030288">
    <property type="term" value="C:outer membrane-bounded periplasmic space"/>
    <property type="evidence" value="ECO:0007669"/>
    <property type="project" value="TreeGrafter"/>
</dbReference>
<dbReference type="PANTHER" id="PTHR30097:SF15">
    <property type="entry name" value="CATION EFFLUX SYSTEM PROTEIN CUSB"/>
    <property type="match status" value="1"/>
</dbReference>
<dbReference type="Pfam" id="PF25919">
    <property type="entry name" value="BSH_CusB"/>
    <property type="match status" value="1"/>
</dbReference>
<evidence type="ECO:0000259" key="4">
    <source>
        <dbReference type="Pfam" id="PF25919"/>
    </source>
</evidence>
<comment type="similarity">
    <text evidence="1">Belongs to the membrane fusion protein (MFP) (TC 8.A.1) family.</text>
</comment>
<evidence type="ECO:0000256" key="3">
    <source>
        <dbReference type="SAM" id="SignalP"/>
    </source>
</evidence>
<evidence type="ECO:0000313" key="6">
    <source>
        <dbReference type="EMBL" id="EQB35376.1"/>
    </source>
</evidence>
<sequence length="320" mass="36683">MKIIILILLLVFTSNAKTFEQAFNIKTTKAKFQTKKVTNSYYATTSYDESRIYEVSLRFDGFIETLYADELYKSFKVGDKLFNIYSKEIFTLKNELNSSSDFKKVQDTILQKLRLYELDSKAIDSKGETVSIKSKFSGLVIEKNVFKGSFVKAGSTLFKIADSSKMWVIAKVYQKDIAFVKEGMSASVNIEGFNQPIDAKVSKIYPKINKEDLSFDVRVDLDNKDAKIFPDMFAKVSISKDIKEVLTLPKEAIIKRDGKFYVFTKVSKTEYEPKEVDAKYIGEYYEIFSGINEDTEVVVNALFLLDSDAQTNGYYMSEEW</sequence>
<dbReference type="RefSeq" id="WP_021288013.1">
    <property type="nucleotide sequence ID" value="NZ_AUPZ01000013.1"/>
</dbReference>
<dbReference type="GO" id="GO:0015679">
    <property type="term" value="P:plasma membrane copper ion transport"/>
    <property type="evidence" value="ECO:0007669"/>
    <property type="project" value="TreeGrafter"/>
</dbReference>
<accession>T0JBC7</accession>
<reference evidence="6 7" key="1">
    <citation type="submission" date="2013-07" db="EMBL/GenBank/DDBJ databases">
        <title>Sulfurimonas hongkongensis AST-10 Genome Sequencing.</title>
        <authorList>
            <person name="Cai L."/>
            <person name="Zhang T."/>
        </authorList>
    </citation>
    <scope>NUCLEOTIDE SEQUENCE [LARGE SCALE GENOMIC DNA]</scope>
    <source>
        <strain evidence="6 7">AST-10</strain>
    </source>
</reference>
<proteinExistence type="inferred from homology"/>
<keyword evidence="3" id="KW-0732">Signal</keyword>
<dbReference type="EMBL" id="AUPZ01000013">
    <property type="protein sequence ID" value="EQB35376.1"/>
    <property type="molecule type" value="Genomic_DNA"/>
</dbReference>
<feature type="chain" id="PRO_5004578010" evidence="3">
    <location>
        <begin position="17"/>
        <end position="320"/>
    </location>
</feature>
<dbReference type="FunFam" id="2.40.30.170:FF:000010">
    <property type="entry name" value="Efflux RND transporter periplasmic adaptor subunit"/>
    <property type="match status" value="1"/>
</dbReference>
<dbReference type="OrthoDB" id="9806939at2"/>
<comment type="caution">
    <text evidence="6">The sequence shown here is derived from an EMBL/GenBank/DDBJ whole genome shotgun (WGS) entry which is preliminary data.</text>
</comment>
<dbReference type="Gene3D" id="2.40.30.170">
    <property type="match status" value="1"/>
</dbReference>
<dbReference type="InterPro" id="IPR051909">
    <property type="entry name" value="MFP_Cation_Efflux"/>
</dbReference>
<name>T0JBC7_9BACT</name>
<dbReference type="Gene3D" id="2.40.420.20">
    <property type="match status" value="1"/>
</dbReference>
<dbReference type="InterPro" id="IPR058790">
    <property type="entry name" value="BSH_CusB"/>
</dbReference>
<evidence type="ECO:0000259" key="5">
    <source>
        <dbReference type="Pfam" id="PF25954"/>
    </source>
</evidence>
<dbReference type="eggNOG" id="COG0845">
    <property type="taxonomic scope" value="Bacteria"/>
</dbReference>
<feature type="domain" description="CusB-like barrel-sandwich hybrid" evidence="4">
    <location>
        <begin position="55"/>
        <end position="161"/>
    </location>
</feature>
<dbReference type="GO" id="GO:0060003">
    <property type="term" value="P:copper ion export"/>
    <property type="evidence" value="ECO:0007669"/>
    <property type="project" value="TreeGrafter"/>
</dbReference>
<dbReference type="PANTHER" id="PTHR30097">
    <property type="entry name" value="CATION EFFLUX SYSTEM PROTEIN CUSB"/>
    <property type="match status" value="1"/>
</dbReference>
<evidence type="ECO:0000256" key="1">
    <source>
        <dbReference type="ARBA" id="ARBA00009477"/>
    </source>
</evidence>
<protein>
    <submittedName>
        <fullName evidence="6">Uncharacterized protein</fullName>
    </submittedName>
</protein>
<gene>
    <name evidence="6" type="ORF">M947_08825</name>
</gene>